<reference evidence="10 11" key="1">
    <citation type="submission" date="2014-02" db="EMBL/GenBank/DDBJ databases">
        <title>The genome sequence of Colletotrichum salicis CBS 607.94.</title>
        <authorList>
            <person name="Baroncelli R."/>
            <person name="Thon M.R."/>
        </authorList>
    </citation>
    <scope>NUCLEOTIDE SEQUENCE [LARGE SCALE GENOMIC DNA]</scope>
    <source>
        <strain evidence="10 11">CBS 607.94</strain>
    </source>
</reference>
<comment type="subcellular location">
    <subcellularLocation>
        <location evidence="1">Membrane</location>
        <topology evidence="1">Multi-pass membrane protein</topology>
    </subcellularLocation>
</comment>
<evidence type="ECO:0000313" key="11">
    <source>
        <dbReference type="Proteomes" id="UP000070121"/>
    </source>
</evidence>
<feature type="transmembrane region" description="Helical" evidence="8">
    <location>
        <begin position="93"/>
        <end position="113"/>
    </location>
</feature>
<dbReference type="Pfam" id="PF07690">
    <property type="entry name" value="MFS_1"/>
    <property type="match status" value="1"/>
</dbReference>
<feature type="transmembrane region" description="Helical" evidence="8">
    <location>
        <begin position="417"/>
        <end position="438"/>
    </location>
</feature>
<dbReference type="GO" id="GO:0022857">
    <property type="term" value="F:transmembrane transporter activity"/>
    <property type="evidence" value="ECO:0007669"/>
    <property type="project" value="InterPro"/>
</dbReference>
<accession>A0A135U6R1</accession>
<keyword evidence="5 8" id="KW-0472">Membrane</keyword>
<dbReference type="PANTHER" id="PTHR23501">
    <property type="entry name" value="MAJOR FACILITATOR SUPERFAMILY"/>
    <property type="match status" value="1"/>
</dbReference>
<keyword evidence="4 8" id="KW-1133">Transmembrane helix</keyword>
<feature type="transmembrane region" description="Helical" evidence="8">
    <location>
        <begin position="279"/>
        <end position="299"/>
    </location>
</feature>
<evidence type="ECO:0000256" key="4">
    <source>
        <dbReference type="ARBA" id="ARBA00022989"/>
    </source>
</evidence>
<keyword evidence="11" id="KW-1185">Reference proteome</keyword>
<evidence type="ECO:0000256" key="5">
    <source>
        <dbReference type="ARBA" id="ARBA00023136"/>
    </source>
</evidence>
<keyword evidence="3 8" id="KW-0812">Transmembrane</keyword>
<feature type="transmembrane region" description="Helical" evidence="8">
    <location>
        <begin position="212"/>
        <end position="232"/>
    </location>
</feature>
<dbReference type="GO" id="GO:0005886">
    <property type="term" value="C:plasma membrane"/>
    <property type="evidence" value="ECO:0007669"/>
    <property type="project" value="TreeGrafter"/>
</dbReference>
<feature type="transmembrane region" description="Helical" evidence="8">
    <location>
        <begin position="450"/>
        <end position="471"/>
    </location>
</feature>
<gene>
    <name evidence="10" type="ORF">CSAL01_10632</name>
</gene>
<feature type="transmembrane region" description="Helical" evidence="8">
    <location>
        <begin position="320"/>
        <end position="339"/>
    </location>
</feature>
<feature type="transmembrane region" description="Helical" evidence="8">
    <location>
        <begin position="359"/>
        <end position="377"/>
    </location>
</feature>
<dbReference type="Proteomes" id="UP000070121">
    <property type="component" value="Unassembled WGS sequence"/>
</dbReference>
<evidence type="ECO:0000313" key="10">
    <source>
        <dbReference type="EMBL" id="KXH56091.1"/>
    </source>
</evidence>
<evidence type="ECO:0000256" key="1">
    <source>
        <dbReference type="ARBA" id="ARBA00004141"/>
    </source>
</evidence>
<keyword evidence="6" id="KW-0325">Glycoprotein</keyword>
<feature type="compositionally biased region" description="Polar residues" evidence="7">
    <location>
        <begin position="20"/>
        <end position="31"/>
    </location>
</feature>
<evidence type="ECO:0000256" key="6">
    <source>
        <dbReference type="ARBA" id="ARBA00023180"/>
    </source>
</evidence>
<comment type="caution">
    <text evidence="10">The sequence shown here is derived from an EMBL/GenBank/DDBJ whole genome shotgun (WGS) entry which is preliminary data.</text>
</comment>
<evidence type="ECO:0000256" key="8">
    <source>
        <dbReference type="SAM" id="Phobius"/>
    </source>
</evidence>
<dbReference type="Gene3D" id="1.20.1250.20">
    <property type="entry name" value="MFS general substrate transporter like domains"/>
    <property type="match status" value="1"/>
</dbReference>
<evidence type="ECO:0000256" key="2">
    <source>
        <dbReference type="ARBA" id="ARBA00022448"/>
    </source>
</evidence>
<evidence type="ECO:0000259" key="9">
    <source>
        <dbReference type="PROSITE" id="PS50850"/>
    </source>
</evidence>
<feature type="transmembrane region" description="Helical" evidence="8">
    <location>
        <begin position="56"/>
        <end position="81"/>
    </location>
</feature>
<dbReference type="EMBL" id="JFFI01001674">
    <property type="protein sequence ID" value="KXH56091.1"/>
    <property type="molecule type" value="Genomic_DNA"/>
</dbReference>
<protein>
    <submittedName>
        <fullName evidence="10">Major facilitator superfamily transporter</fullName>
    </submittedName>
</protein>
<feature type="transmembrane region" description="Helical" evidence="8">
    <location>
        <begin position="252"/>
        <end position="273"/>
    </location>
</feature>
<feature type="region of interest" description="Disordered" evidence="7">
    <location>
        <begin position="1"/>
        <end position="45"/>
    </location>
</feature>
<feature type="transmembrane region" description="Helical" evidence="8">
    <location>
        <begin position="182"/>
        <end position="206"/>
    </location>
</feature>
<feature type="transmembrane region" description="Helical" evidence="8">
    <location>
        <begin position="527"/>
        <end position="545"/>
    </location>
</feature>
<dbReference type="InterPro" id="IPR011701">
    <property type="entry name" value="MFS"/>
</dbReference>
<proteinExistence type="predicted"/>
<evidence type="ECO:0000256" key="7">
    <source>
        <dbReference type="SAM" id="MobiDB-lite"/>
    </source>
</evidence>
<keyword evidence="2" id="KW-0813">Transport</keyword>
<sequence>MPATTQESLARGAKDDDATESNNSNTLNHSSEIAGAETPETANTTHVAPAKRDWRFWALLVSISLAGLLTALEGTITSTALPSIVNELGGGHLYIWIVNGYLFAMTATQPLFGQLANVFGRRWPMLIATALFVLGSGICGGANNIETLIVGRILQGIGASGTTVLTETIICDVVPLRERGKFLAIVMGMIFLGTALGPFFAGLIVQYSTWRWTFYLALPVGGAALLIMFFFLKVRYQKETNLAMRISTIDWAGNVIFIAAITSVLLALSWAGVQHAWSSYQVLVPLLVGMAGLAGFLVFEGSRFAPNPTVPLHLFTNPTSLGVLIMTFFHGMISMWQLYFMPVYFQGVLGSSPSRSGLQILATILSILPAAGIGGGLMSKLGRYKPIHYASWAVLLIGLGLFTLLDRDSSTGDWVGFQIVYSMGSGMLVPTLLPALLAPLSESDTALATATWSFIRSFGMVWGTAIPAAVFNTRSDQLAPELIRDAAARASISAGQAYEHATSAFLERLSPSSRDQVTDVFAQSLRLTWLVSLAFAAIGFLSVNIEREVAMRSELETSYGMEEKQRTKAPEA</sequence>
<evidence type="ECO:0000256" key="3">
    <source>
        <dbReference type="ARBA" id="ARBA00022692"/>
    </source>
</evidence>
<dbReference type="AlphaFoldDB" id="A0A135U6R1"/>
<feature type="transmembrane region" description="Helical" evidence="8">
    <location>
        <begin position="389"/>
        <end position="405"/>
    </location>
</feature>
<dbReference type="OrthoDB" id="10021397at2759"/>
<dbReference type="CDD" id="cd17502">
    <property type="entry name" value="MFS_Azr1_MDR_like"/>
    <property type="match status" value="1"/>
</dbReference>
<dbReference type="SUPFAM" id="SSF103473">
    <property type="entry name" value="MFS general substrate transporter"/>
    <property type="match status" value="1"/>
</dbReference>
<dbReference type="PANTHER" id="PTHR23501:SF187">
    <property type="entry name" value="MAJOR FACILITATOR SUPERFAMILY (MFS) PROFILE DOMAIN-CONTAINING PROTEIN"/>
    <property type="match status" value="1"/>
</dbReference>
<name>A0A135U6R1_9PEZI</name>
<dbReference type="Gene3D" id="1.20.1720.10">
    <property type="entry name" value="Multidrug resistance protein D"/>
    <property type="match status" value="1"/>
</dbReference>
<organism evidence="10 11">
    <name type="scientific">Colletotrichum salicis</name>
    <dbReference type="NCBI Taxonomy" id="1209931"/>
    <lineage>
        <taxon>Eukaryota</taxon>
        <taxon>Fungi</taxon>
        <taxon>Dikarya</taxon>
        <taxon>Ascomycota</taxon>
        <taxon>Pezizomycotina</taxon>
        <taxon>Sordariomycetes</taxon>
        <taxon>Hypocreomycetidae</taxon>
        <taxon>Glomerellales</taxon>
        <taxon>Glomerellaceae</taxon>
        <taxon>Colletotrichum</taxon>
        <taxon>Colletotrichum acutatum species complex</taxon>
    </lineage>
</organism>
<dbReference type="InterPro" id="IPR020846">
    <property type="entry name" value="MFS_dom"/>
</dbReference>
<feature type="domain" description="Major facilitator superfamily (MFS) profile" evidence="9">
    <location>
        <begin position="59"/>
        <end position="551"/>
    </location>
</feature>
<dbReference type="PROSITE" id="PS50850">
    <property type="entry name" value="MFS"/>
    <property type="match status" value="1"/>
</dbReference>
<dbReference type="InterPro" id="IPR036259">
    <property type="entry name" value="MFS_trans_sf"/>
</dbReference>